<evidence type="ECO:0000313" key="2">
    <source>
        <dbReference type="Proteomes" id="UP000004471"/>
    </source>
</evidence>
<dbReference type="Proteomes" id="UP000004471">
    <property type="component" value="Unassembled WGS sequence"/>
</dbReference>
<accession>F3FWD9</accession>
<sequence>KQADSNPLTHKFNFELHIAGWPEAANRKSPLQSVLQTVIDEMRRLVTRSA</sequence>
<name>F3FWD9_PSESX</name>
<dbReference type="HOGENOM" id="CLU_3129070_0_0_6"/>
<proteinExistence type="predicted"/>
<reference evidence="1 2" key="1">
    <citation type="journal article" date="2011" name="PLoS Pathog.">
        <title>Dynamic evolution of pathogenicity revealed by sequencing and comparative genomics of 19 Pseudomonas syringae isolates.</title>
        <authorList>
            <person name="Baltrus D.A."/>
            <person name="Nishimura M.T."/>
            <person name="Romanchuk A."/>
            <person name="Chang J.H."/>
            <person name="Mukhtar M.S."/>
            <person name="Cherkis K."/>
            <person name="Roach J."/>
            <person name="Grant S.R."/>
            <person name="Jones C.D."/>
            <person name="Dangl J.L."/>
        </authorList>
    </citation>
    <scope>NUCLEOTIDE SEQUENCE [LARGE SCALE GENOMIC DNA]</scope>
    <source>
        <strain evidence="2">M301072PT</strain>
    </source>
</reference>
<dbReference type="AlphaFoldDB" id="F3FWD9"/>
<gene>
    <name evidence="1" type="ORF">PSYJA_38511</name>
</gene>
<evidence type="ECO:0000313" key="1">
    <source>
        <dbReference type="EMBL" id="EGH34531.1"/>
    </source>
</evidence>
<protein>
    <submittedName>
        <fullName evidence="1">Uncharacterized protein</fullName>
    </submittedName>
</protein>
<comment type="caution">
    <text evidence="1">The sequence shown here is derived from an EMBL/GenBank/DDBJ whole genome shotgun (WGS) entry which is preliminary data.</text>
</comment>
<feature type="non-terminal residue" evidence="1">
    <location>
        <position position="1"/>
    </location>
</feature>
<organism evidence="1 2">
    <name type="scientific">Pseudomonas syringae pv. japonica str. M301072</name>
    <dbReference type="NCBI Taxonomy" id="629262"/>
    <lineage>
        <taxon>Bacteria</taxon>
        <taxon>Pseudomonadati</taxon>
        <taxon>Pseudomonadota</taxon>
        <taxon>Gammaproteobacteria</taxon>
        <taxon>Pseudomonadales</taxon>
        <taxon>Pseudomonadaceae</taxon>
        <taxon>Pseudomonas</taxon>
        <taxon>Pseudomonas syringae</taxon>
    </lineage>
</organism>
<dbReference type="EMBL" id="AEAH01002625">
    <property type="protein sequence ID" value="EGH34531.1"/>
    <property type="molecule type" value="Genomic_DNA"/>
</dbReference>